<keyword evidence="4" id="KW-1185">Reference proteome</keyword>
<evidence type="ECO:0000313" key="4">
    <source>
        <dbReference type="Proteomes" id="UP000738349"/>
    </source>
</evidence>
<dbReference type="Gene3D" id="3.40.50.300">
    <property type="entry name" value="P-loop containing nucleotide triphosphate hydrolases"/>
    <property type="match status" value="1"/>
</dbReference>
<dbReference type="PANTHER" id="PTHR10039:SF5">
    <property type="entry name" value="NACHT DOMAIN-CONTAINING PROTEIN"/>
    <property type="match status" value="1"/>
</dbReference>
<dbReference type="SUPFAM" id="SSF53474">
    <property type="entry name" value="alpha/beta-Hydrolases"/>
    <property type="match status" value="1"/>
</dbReference>
<evidence type="ECO:0000259" key="2">
    <source>
        <dbReference type="Pfam" id="PF24883"/>
    </source>
</evidence>
<dbReference type="SUPFAM" id="SSF52540">
    <property type="entry name" value="P-loop containing nucleoside triphosphate hydrolases"/>
    <property type="match status" value="1"/>
</dbReference>
<feature type="non-terminal residue" evidence="3">
    <location>
        <position position="822"/>
    </location>
</feature>
<dbReference type="PANTHER" id="PTHR10039">
    <property type="entry name" value="AMELOGENIN"/>
    <property type="match status" value="1"/>
</dbReference>
<evidence type="ECO:0000313" key="3">
    <source>
        <dbReference type="EMBL" id="KAH7141002.1"/>
    </source>
</evidence>
<reference evidence="3" key="1">
    <citation type="journal article" date="2021" name="Nat. Commun.">
        <title>Genetic determinants of endophytism in the Arabidopsis root mycobiome.</title>
        <authorList>
            <person name="Mesny F."/>
            <person name="Miyauchi S."/>
            <person name="Thiergart T."/>
            <person name="Pickel B."/>
            <person name="Atanasova L."/>
            <person name="Karlsson M."/>
            <person name="Huettel B."/>
            <person name="Barry K.W."/>
            <person name="Haridas S."/>
            <person name="Chen C."/>
            <person name="Bauer D."/>
            <person name="Andreopoulos W."/>
            <person name="Pangilinan J."/>
            <person name="LaButti K."/>
            <person name="Riley R."/>
            <person name="Lipzen A."/>
            <person name="Clum A."/>
            <person name="Drula E."/>
            <person name="Henrissat B."/>
            <person name="Kohler A."/>
            <person name="Grigoriev I.V."/>
            <person name="Martin F.M."/>
            <person name="Hacquard S."/>
        </authorList>
    </citation>
    <scope>NUCLEOTIDE SEQUENCE</scope>
    <source>
        <strain evidence="3">MPI-CAGE-AT-0147</strain>
    </source>
</reference>
<dbReference type="EMBL" id="JAGMUV010000011">
    <property type="protein sequence ID" value="KAH7141002.1"/>
    <property type="molecule type" value="Genomic_DNA"/>
</dbReference>
<dbReference type="Proteomes" id="UP000738349">
    <property type="component" value="Unassembled WGS sequence"/>
</dbReference>
<dbReference type="InterPro" id="IPR027417">
    <property type="entry name" value="P-loop_NTPase"/>
</dbReference>
<keyword evidence="1" id="KW-0677">Repeat</keyword>
<dbReference type="InterPro" id="IPR029058">
    <property type="entry name" value="AB_hydrolase_fold"/>
</dbReference>
<organism evidence="3 4">
    <name type="scientific">Dactylonectria macrodidyma</name>
    <dbReference type="NCBI Taxonomy" id="307937"/>
    <lineage>
        <taxon>Eukaryota</taxon>
        <taxon>Fungi</taxon>
        <taxon>Dikarya</taxon>
        <taxon>Ascomycota</taxon>
        <taxon>Pezizomycotina</taxon>
        <taxon>Sordariomycetes</taxon>
        <taxon>Hypocreomycetidae</taxon>
        <taxon>Hypocreales</taxon>
        <taxon>Nectriaceae</taxon>
        <taxon>Dactylonectria</taxon>
    </lineage>
</organism>
<proteinExistence type="predicted"/>
<gene>
    <name evidence="3" type="ORF">EDB81DRAFT_588597</name>
</gene>
<dbReference type="Pfam" id="PF24883">
    <property type="entry name" value="NPHP3_N"/>
    <property type="match status" value="1"/>
</dbReference>
<dbReference type="AlphaFoldDB" id="A0A9P9J0P7"/>
<name>A0A9P9J0P7_9HYPO</name>
<dbReference type="OrthoDB" id="194358at2759"/>
<evidence type="ECO:0000256" key="1">
    <source>
        <dbReference type="ARBA" id="ARBA00022737"/>
    </source>
</evidence>
<protein>
    <recommendedName>
        <fullName evidence="2">Nephrocystin 3-like N-terminal domain-containing protein</fullName>
    </recommendedName>
</protein>
<accession>A0A9P9J0P7</accession>
<feature type="domain" description="Nephrocystin 3-like N-terminal" evidence="2">
    <location>
        <begin position="305"/>
        <end position="484"/>
    </location>
</feature>
<feature type="non-terminal residue" evidence="3">
    <location>
        <position position="1"/>
    </location>
</feature>
<dbReference type="InterPro" id="IPR056884">
    <property type="entry name" value="NPHP3-like_N"/>
</dbReference>
<dbReference type="Gene3D" id="3.40.50.1820">
    <property type="entry name" value="alpha/beta hydrolase"/>
    <property type="match status" value="1"/>
</dbReference>
<sequence length="822" mass="93914">VFWPRDLLPQTVPNARIMTFGYDTKVHHALKSLHSQNTVYDHALELLNCLSDVRIAEIKSSRPIQFIAHSLGGIVVKEALRQSKCFANNRVNRKLFATYDSTTSVFFLGTPHGGSDPRGFGFLANVAERAARAAGFTVNQKIYETLLPSSERLRELRDEFPVMIEERNWTIVCFRETVGMRMFDGKKTSQVVDESSACLGCRNLEIVRDMEGDHRAICRFRGVEDSQYRKLASELTDVVRRLQHRNKASVELCSEEHSVPEEDVETVPRNEETLPGGFEEELLRLLYFDQIDARLWSLRKAQAKTCKWLLTTPQYQQWINSEKLLQANGPNSSGFFWIKGKPGTGKSVMMKFLFAEAKRTLRSTKKLLISFFFNARGSELERSTLGLYRSLLLQLFNAAPETKSTLGHLGSLGSQAIKRSGWNHEVLKETFALALDRLQGGRLCCYIDALDECPEDDIRDMISFFEDLGTRERSSYFQVCFSSRHYPEIGIKTTLQLVLENEQDHTEDIRLYIDSQLNIGNSLQAEEIKAEILRKSSSIFLWAFLVIPMLNKEYDRGRIKGLKRRLNEIPIGLHDLFIDILKRDCKNMEELCLCVQLILFAKRPLKPEELRAAATLVTEDEPEEAGSVTPEELRKFILDASKGLAEITKSKKPTVQFIHESVRDFLLREGGMKNLPMVGENVEGQSHNSLAKACTLQLKAWYENQATQEPVTNSETGGELATTFPFLEYATLHILYHANSAERFSISQSEFIQTFQFQKWKEVHRRFERFKTRQYGDDIDMLYVLAEVGAESLIKTHPMRSQHFQIVGGRFQLPLIAAIFAG</sequence>
<comment type="caution">
    <text evidence="3">The sequence shown here is derived from an EMBL/GenBank/DDBJ whole genome shotgun (WGS) entry which is preliminary data.</text>
</comment>